<evidence type="ECO:0000256" key="4">
    <source>
        <dbReference type="ARBA" id="ARBA00022496"/>
    </source>
</evidence>
<keyword evidence="8" id="KW-0406">Ion transport</keyword>
<keyword evidence="6" id="KW-0732">Signal</keyword>
<keyword evidence="3" id="KW-1134">Transmembrane beta strand</keyword>
<feature type="region of interest" description="Disordered" evidence="11">
    <location>
        <begin position="658"/>
        <end position="678"/>
    </location>
</feature>
<reference evidence="13 14" key="1">
    <citation type="submission" date="2020-07" db="EMBL/GenBank/DDBJ databases">
        <authorList>
            <person name="Feng X."/>
        </authorList>
    </citation>
    <scope>NUCLEOTIDE SEQUENCE [LARGE SCALE GENOMIC DNA]</scope>
    <source>
        <strain evidence="13 14">JCM23202</strain>
    </source>
</reference>
<evidence type="ECO:0000259" key="12">
    <source>
        <dbReference type="Pfam" id="PF07715"/>
    </source>
</evidence>
<proteinExistence type="predicted"/>
<dbReference type="PANTHER" id="PTHR32552:SF68">
    <property type="entry name" value="FERRICHROME OUTER MEMBRANE TRANSPORTER_PHAGE RECEPTOR"/>
    <property type="match status" value="1"/>
</dbReference>
<evidence type="ECO:0000256" key="9">
    <source>
        <dbReference type="ARBA" id="ARBA00023136"/>
    </source>
</evidence>
<keyword evidence="10" id="KW-0998">Cell outer membrane</keyword>
<gene>
    <name evidence="13" type="ORF">H5P27_00160</name>
</gene>
<dbReference type="Proteomes" id="UP000526501">
    <property type="component" value="Unassembled WGS sequence"/>
</dbReference>
<evidence type="ECO:0000313" key="13">
    <source>
        <dbReference type="EMBL" id="MBC2604462.1"/>
    </source>
</evidence>
<evidence type="ECO:0000256" key="1">
    <source>
        <dbReference type="ARBA" id="ARBA00004571"/>
    </source>
</evidence>
<dbReference type="AlphaFoldDB" id="A0A7X1E869"/>
<feature type="compositionally biased region" description="Polar residues" evidence="11">
    <location>
        <begin position="669"/>
        <end position="678"/>
    </location>
</feature>
<evidence type="ECO:0000313" key="14">
    <source>
        <dbReference type="Proteomes" id="UP000526501"/>
    </source>
</evidence>
<dbReference type="InterPro" id="IPR039426">
    <property type="entry name" value="TonB-dep_rcpt-like"/>
</dbReference>
<keyword evidence="14" id="KW-1185">Reference proteome</keyword>
<protein>
    <submittedName>
        <fullName evidence="13">TonB-dependent receptor plug domain-containing protein</fullName>
    </submittedName>
</protein>
<keyword evidence="2" id="KW-0813">Transport</keyword>
<name>A0A7X1E869_9BACT</name>
<evidence type="ECO:0000256" key="10">
    <source>
        <dbReference type="ARBA" id="ARBA00023237"/>
    </source>
</evidence>
<evidence type="ECO:0000256" key="3">
    <source>
        <dbReference type="ARBA" id="ARBA00022452"/>
    </source>
</evidence>
<keyword evidence="9" id="KW-0472">Membrane</keyword>
<accession>A0A7X1E869</accession>
<comment type="caution">
    <text evidence="13">The sequence shown here is derived from an EMBL/GenBank/DDBJ whole genome shotgun (WGS) entry which is preliminary data.</text>
</comment>
<dbReference type="Gene3D" id="2.170.130.10">
    <property type="entry name" value="TonB-dependent receptor, plug domain"/>
    <property type="match status" value="1"/>
</dbReference>
<dbReference type="InterPro" id="IPR036942">
    <property type="entry name" value="Beta-barrel_TonB_sf"/>
</dbReference>
<keyword evidence="13" id="KW-0675">Receptor</keyword>
<dbReference type="PANTHER" id="PTHR32552">
    <property type="entry name" value="FERRICHROME IRON RECEPTOR-RELATED"/>
    <property type="match status" value="1"/>
</dbReference>
<dbReference type="Pfam" id="PF07715">
    <property type="entry name" value="Plug"/>
    <property type="match status" value="1"/>
</dbReference>
<organism evidence="13 14">
    <name type="scientific">Pelagicoccus albus</name>
    <dbReference type="NCBI Taxonomy" id="415222"/>
    <lineage>
        <taxon>Bacteria</taxon>
        <taxon>Pseudomonadati</taxon>
        <taxon>Verrucomicrobiota</taxon>
        <taxon>Opitutia</taxon>
        <taxon>Puniceicoccales</taxon>
        <taxon>Pelagicoccaceae</taxon>
        <taxon>Pelagicoccus</taxon>
    </lineage>
</organism>
<dbReference type="Gene3D" id="2.40.170.20">
    <property type="entry name" value="TonB-dependent receptor, beta-barrel domain"/>
    <property type="match status" value="1"/>
</dbReference>
<keyword evidence="5" id="KW-0812">Transmembrane</keyword>
<keyword evidence="4" id="KW-0410">Iron transport</keyword>
<dbReference type="EMBL" id="JACHVC010000001">
    <property type="protein sequence ID" value="MBC2604462.1"/>
    <property type="molecule type" value="Genomic_DNA"/>
</dbReference>
<dbReference type="InterPro" id="IPR037066">
    <property type="entry name" value="Plug_dom_sf"/>
</dbReference>
<dbReference type="SUPFAM" id="SSF56935">
    <property type="entry name" value="Porins"/>
    <property type="match status" value="2"/>
</dbReference>
<dbReference type="GO" id="GO:0009279">
    <property type="term" value="C:cell outer membrane"/>
    <property type="evidence" value="ECO:0007669"/>
    <property type="project" value="UniProtKB-SubCell"/>
</dbReference>
<sequence length="1223" mass="135776">MTKTTPPKGTGYLLRTCLYATLGVSALLARVSYAQEEDEEDPEEIFELSPFEVTADSEQGYQATTTLAGTRIRTDLRDIASSISVVTKDFLEDTGSKNTEDLLVYTANTEVGGLNGNFGGMGNANGISETAALLRPSNNTRVRGLDSADNTRDYFQSEIPWDGYIVDRVDLQRGPNSILFGVGSPAGIINAGLQTASLSGDEKTYENRVDGFGSFRNSLNVNTVVLEDVLAVRVAALDDDTNYRQEEAYNNDNRFYAAIRYQPNLFKADGAQTIITANFEHGDIQSNRPRTLAPIDKISAYFDEDAIAQQSWDMYEAWDTVVPDNDTGEWNSWVDYYMARLGSSNPVFWYDQSTEAYKVIQSNASTLQGIGTDGTVDASIGGIPFGRNIGIAGYNQYSISADLDGAIYNVYKDVSLTDASVFDFYNHLIDGNNKKEWQEWESYNASFTQSFFNNRLAFRLDYDHQDYQNGQQGIFLGSSPYISVDINAYTAEYPAAYTDLAVENEGVGQAYIGSSSHYGNSTNHIIRDSLRFTAAGEIDFTEFMEDSALSDFLGYHNITGLWERSEKFTDSRSYVLYATDPEWAEMQGLSTSISDGARQIDWIYYLSDDLSELDSASGQLSYLTDTITIPTSTTVTYFDSTWKWSLDPTASDYVDPAAYWENPTDADNPDSTQSENPENYVGWTTTEVDILSADNGDIDQLYTNGSKTDKTIDSYGFTWQGHMLDNMIVPVFSWRHDKVTTQSANAPLGEYSVAQMDYTSSDGDTPVYLVSEGDTRSYGVVVHMPDSFRNSLPWGTDLSLTYNNSSNFNTEQRVGFDGSLLPNSQGESEDYGFVMETANGRLSMRANWYKTKVFNANLSGDSASSTLGSNTYYLYLLEGWGTASAVTNNLGNLGEASGLEWYWNWAYVDGGWDWDTYADPTSEAYLTSESTIAQQEASAAWIASMQSQAWYDAYGIDVDVAAIQAGDYATGMGDWSVYNGVGALQAAGAGKIGGLYPVATVDTESKGFELEMTARPTDNWNVSFNMSKTTATRTNLDAAFISYIEDVYDRFNNTAAGDLRLWWAGDKTIREYFNTNVYAAYLFQLDQDGSQAAEIRPWKFSLVQNYDFTEGRMKGAKVGMAYRWADAQILGYGLAEIYDEATGLTEHRLDVDQPFYGEEESAFDAWVGYSKPFENFDWSIQLNMKNIGENPHLVAISANPDGTAAAMRIVEGMTWQLTNTFKF</sequence>
<keyword evidence="7" id="KW-0408">Iron</keyword>
<feature type="domain" description="TonB-dependent receptor plug" evidence="12">
    <location>
        <begin position="76"/>
        <end position="188"/>
    </location>
</feature>
<dbReference type="InterPro" id="IPR012910">
    <property type="entry name" value="Plug_dom"/>
</dbReference>
<dbReference type="RefSeq" id="WP_185658359.1">
    <property type="nucleotide sequence ID" value="NZ_CAWPOO010000001.1"/>
</dbReference>
<evidence type="ECO:0000256" key="2">
    <source>
        <dbReference type="ARBA" id="ARBA00022448"/>
    </source>
</evidence>
<comment type="subcellular location">
    <subcellularLocation>
        <location evidence="1">Cell outer membrane</location>
        <topology evidence="1">Multi-pass membrane protein</topology>
    </subcellularLocation>
</comment>
<dbReference type="GO" id="GO:0015344">
    <property type="term" value="F:siderophore uptake transmembrane transporter activity"/>
    <property type="evidence" value="ECO:0007669"/>
    <property type="project" value="TreeGrafter"/>
</dbReference>
<evidence type="ECO:0000256" key="7">
    <source>
        <dbReference type="ARBA" id="ARBA00023004"/>
    </source>
</evidence>
<evidence type="ECO:0000256" key="8">
    <source>
        <dbReference type="ARBA" id="ARBA00023065"/>
    </source>
</evidence>
<evidence type="ECO:0000256" key="11">
    <source>
        <dbReference type="SAM" id="MobiDB-lite"/>
    </source>
</evidence>
<evidence type="ECO:0000256" key="6">
    <source>
        <dbReference type="ARBA" id="ARBA00022729"/>
    </source>
</evidence>
<evidence type="ECO:0000256" key="5">
    <source>
        <dbReference type="ARBA" id="ARBA00022692"/>
    </source>
</evidence>